<dbReference type="PANTHER" id="PTHR13119">
    <property type="entry name" value="ZINC FINGER CCCH DOMAIN-CONTAINING PROTEI"/>
    <property type="match status" value="1"/>
</dbReference>
<keyword evidence="1 8" id="KW-0479">Metal-binding</keyword>
<dbReference type="PROSITE" id="PS50103">
    <property type="entry name" value="ZF_C3H1"/>
    <property type="match status" value="6"/>
</dbReference>
<dbReference type="InterPro" id="IPR000571">
    <property type="entry name" value="Znf_CCCH"/>
</dbReference>
<dbReference type="SUPFAM" id="SSF57850">
    <property type="entry name" value="RING/U-box"/>
    <property type="match status" value="2"/>
</dbReference>
<feature type="domain" description="C3H1-type" evidence="10">
    <location>
        <begin position="113"/>
        <end position="140"/>
    </location>
</feature>
<dbReference type="InterPro" id="IPR032297">
    <property type="entry name" value="Torus"/>
</dbReference>
<evidence type="ECO:0000256" key="7">
    <source>
        <dbReference type="ARBA" id="ARBA00023187"/>
    </source>
</evidence>
<feature type="region of interest" description="Disordered" evidence="9">
    <location>
        <begin position="77"/>
        <end position="112"/>
    </location>
</feature>
<proteinExistence type="predicted"/>
<evidence type="ECO:0000313" key="11">
    <source>
        <dbReference type="EMBL" id="KAJ7760435.1"/>
    </source>
</evidence>
<dbReference type="InterPro" id="IPR002867">
    <property type="entry name" value="IBR_dom"/>
</dbReference>
<feature type="zinc finger region" description="C3H1-type" evidence="8">
    <location>
        <begin position="149"/>
        <end position="176"/>
    </location>
</feature>
<protein>
    <recommendedName>
        <fullName evidence="10">C3H1-type domain-containing protein</fullName>
    </recommendedName>
</protein>
<keyword evidence="7" id="KW-0508">mRNA splicing</keyword>
<evidence type="ECO:0000256" key="4">
    <source>
        <dbReference type="ARBA" id="ARBA00022771"/>
    </source>
</evidence>
<name>A0AAD7NHD6_9AGAR</name>
<feature type="compositionally biased region" description="Basic and acidic residues" evidence="9">
    <location>
        <begin position="563"/>
        <end position="584"/>
    </location>
</feature>
<evidence type="ECO:0000259" key="10">
    <source>
        <dbReference type="PROSITE" id="PS50103"/>
    </source>
</evidence>
<keyword evidence="4 8" id="KW-0863">Zinc-finger</keyword>
<dbReference type="Gene3D" id="4.10.1000.10">
    <property type="entry name" value="Zinc finger, CCCH-type"/>
    <property type="match status" value="3"/>
</dbReference>
<dbReference type="InterPro" id="IPR045124">
    <property type="entry name" value="Su(sable)-like"/>
</dbReference>
<feature type="domain" description="C3H1-type" evidence="10">
    <location>
        <begin position="149"/>
        <end position="176"/>
    </location>
</feature>
<feature type="region of interest" description="Disordered" evidence="9">
    <location>
        <begin position="174"/>
        <end position="205"/>
    </location>
</feature>
<organism evidence="11 12">
    <name type="scientific">Mycena metata</name>
    <dbReference type="NCBI Taxonomy" id="1033252"/>
    <lineage>
        <taxon>Eukaryota</taxon>
        <taxon>Fungi</taxon>
        <taxon>Dikarya</taxon>
        <taxon>Basidiomycota</taxon>
        <taxon>Agaricomycotina</taxon>
        <taxon>Agaricomycetes</taxon>
        <taxon>Agaricomycetidae</taxon>
        <taxon>Agaricales</taxon>
        <taxon>Marasmiineae</taxon>
        <taxon>Mycenaceae</taxon>
        <taxon>Mycena</taxon>
    </lineage>
</organism>
<keyword evidence="2" id="KW-0747">Spliceosome</keyword>
<dbReference type="CDD" id="cd20335">
    <property type="entry name" value="BRcat_RBR"/>
    <property type="match status" value="1"/>
</dbReference>
<gene>
    <name evidence="11" type="ORF">B0H16DRAFT_572533</name>
</gene>
<dbReference type="InterPro" id="IPR035979">
    <property type="entry name" value="RBD_domain_sf"/>
</dbReference>
<feature type="domain" description="C3H1-type" evidence="10">
    <location>
        <begin position="602"/>
        <end position="629"/>
    </location>
</feature>
<dbReference type="InterPro" id="IPR012677">
    <property type="entry name" value="Nucleotide-bd_a/b_plait_sf"/>
</dbReference>
<dbReference type="GO" id="GO:0008270">
    <property type="term" value="F:zinc ion binding"/>
    <property type="evidence" value="ECO:0007669"/>
    <property type="project" value="UniProtKB-KW"/>
</dbReference>
<evidence type="ECO:0000256" key="1">
    <source>
        <dbReference type="ARBA" id="ARBA00022723"/>
    </source>
</evidence>
<dbReference type="GO" id="GO:0003723">
    <property type="term" value="F:RNA binding"/>
    <property type="evidence" value="ECO:0007669"/>
    <property type="project" value="InterPro"/>
</dbReference>
<keyword evidence="3" id="KW-0677">Repeat</keyword>
<accession>A0AAD7NHD6</accession>
<dbReference type="GO" id="GO:0008380">
    <property type="term" value="P:RNA splicing"/>
    <property type="evidence" value="ECO:0007669"/>
    <property type="project" value="UniProtKB-KW"/>
</dbReference>
<dbReference type="Pfam" id="PF16131">
    <property type="entry name" value="Torus"/>
    <property type="match status" value="1"/>
</dbReference>
<dbReference type="Pfam" id="PF14608">
    <property type="entry name" value="zf-CCCH_2"/>
    <property type="match status" value="3"/>
</dbReference>
<feature type="compositionally biased region" description="Low complexity" evidence="9">
    <location>
        <begin position="177"/>
        <end position="193"/>
    </location>
</feature>
<dbReference type="PROSITE" id="PS00518">
    <property type="entry name" value="ZF_RING_1"/>
    <property type="match status" value="1"/>
</dbReference>
<dbReference type="Pfam" id="PF01485">
    <property type="entry name" value="IBR"/>
    <property type="match status" value="1"/>
</dbReference>
<feature type="region of interest" description="Disordered" evidence="9">
    <location>
        <begin position="488"/>
        <end position="507"/>
    </location>
</feature>
<keyword evidence="6 8" id="KW-0862">Zinc</keyword>
<dbReference type="InterPro" id="IPR017907">
    <property type="entry name" value="Znf_RING_CS"/>
</dbReference>
<dbReference type="CDD" id="cd16449">
    <property type="entry name" value="RING-HC"/>
    <property type="match status" value="1"/>
</dbReference>
<evidence type="ECO:0000256" key="8">
    <source>
        <dbReference type="PROSITE-ProRule" id="PRU00723"/>
    </source>
</evidence>
<dbReference type="CDD" id="cd00590">
    <property type="entry name" value="RRM_SF"/>
    <property type="match status" value="2"/>
</dbReference>
<reference evidence="11" key="1">
    <citation type="submission" date="2023-03" db="EMBL/GenBank/DDBJ databases">
        <title>Massive genome expansion in bonnet fungi (Mycena s.s.) driven by repeated elements and novel gene families across ecological guilds.</title>
        <authorList>
            <consortium name="Lawrence Berkeley National Laboratory"/>
            <person name="Harder C.B."/>
            <person name="Miyauchi S."/>
            <person name="Viragh M."/>
            <person name="Kuo A."/>
            <person name="Thoen E."/>
            <person name="Andreopoulos B."/>
            <person name="Lu D."/>
            <person name="Skrede I."/>
            <person name="Drula E."/>
            <person name="Henrissat B."/>
            <person name="Morin E."/>
            <person name="Kohler A."/>
            <person name="Barry K."/>
            <person name="LaButti K."/>
            <person name="Morin E."/>
            <person name="Salamov A."/>
            <person name="Lipzen A."/>
            <person name="Mereny Z."/>
            <person name="Hegedus B."/>
            <person name="Baldrian P."/>
            <person name="Stursova M."/>
            <person name="Weitz H."/>
            <person name="Taylor A."/>
            <person name="Grigoriev I.V."/>
            <person name="Nagy L.G."/>
            <person name="Martin F."/>
            <person name="Kauserud H."/>
        </authorList>
    </citation>
    <scope>NUCLEOTIDE SEQUENCE</scope>
    <source>
        <strain evidence="11">CBHHK182m</strain>
    </source>
</reference>
<evidence type="ECO:0000313" key="12">
    <source>
        <dbReference type="Proteomes" id="UP001215598"/>
    </source>
</evidence>
<dbReference type="SUPFAM" id="SSF90229">
    <property type="entry name" value="CCCH zinc finger"/>
    <property type="match status" value="3"/>
</dbReference>
<feature type="zinc finger region" description="C3H1-type" evidence="8">
    <location>
        <begin position="354"/>
        <end position="381"/>
    </location>
</feature>
<evidence type="ECO:0000256" key="5">
    <source>
        <dbReference type="ARBA" id="ARBA00022786"/>
    </source>
</evidence>
<feature type="zinc finger region" description="C3H1-type" evidence="8">
    <location>
        <begin position="413"/>
        <end position="438"/>
    </location>
</feature>
<feature type="domain" description="C3H1-type" evidence="10">
    <location>
        <begin position="245"/>
        <end position="267"/>
    </location>
</feature>
<dbReference type="InterPro" id="IPR000504">
    <property type="entry name" value="RRM_dom"/>
</dbReference>
<dbReference type="GO" id="GO:0045892">
    <property type="term" value="P:negative regulation of DNA-templated transcription"/>
    <property type="evidence" value="ECO:0007669"/>
    <property type="project" value="InterPro"/>
</dbReference>
<sequence>MATQYGFQPSGMHVHPGMVVTCNSTGCVHAQTCPLFYWHSHPPAPAAEPVSTQYADWTPSYVEGYIASDNVVDEASEPFPSEPFLSVEPSASSHPSPSPSNETPPTSGNLRASPKSVPCLFFQRGKCSRGKSCPFSHTVPNTSNIKNTINASMRCKFFIQGSCRKGDSCPYFHDAVDPPSTSPSTNPSDSEVPPETPPVSELDEHPLVVKETTEPPRALSSVPSSPECAPLRASVLSVAAAVFEPCKFSVTGRCVRGDSCMASHGEAVEQAYSPIPSVSPLIPDPKGEDGGWIQFSPEFAQASTYDPSFPSFFPRPHPTEHDLTPTYDISFPTLYPQPTYHVSGHVGHDPTPESRTLRVCEFFARGTCRRGNACPHVHDIRAQNPAPEPELAGDDYEQSATEVLPRAIEKPPAPMAKLCRYQGNCRKGNKCPFRHDSYDRPPSSWSIPVTASQPVAEEAGWLDETDDWVVDQQAASKWGIEDAVAVPEPQSHAAYSKRTSKGPKSNWRQEIDDRQWQGEPQIDEQVQGAVASWFEETEAGWMQQTEDNPDWSVDQQAAGKWVDEPEAHRKLDVADPVSPEKDLGAEQSWDTPWPDAVPSSLPPPREYCKFFGQGHCSKGDNCRFLHVAQEEAEIEAEQDIDDLQEDQDFDLDLAKAASIPLPPDPDIPPRSLYHCMVRFGDGAVPEQVVTSFDSVGLILSNYPPGLAHADLVQLVEPYGVVNNTTFRLSAGGVRAHIEFEEPSQAAKARSNLNGLTMEEMVLQAHLDSVASVSGTIDGEIGRQVKLVWDAPSVSAWAFYPTVGTAKEAEARLNGITYGARTITVEYWKKSKQPTVRLTGLPLTVNQDDLRQVCVGSSSVSLNSPNYREAQNENILAYLADFGPVDSFEVLATDPSQMKIVGFARFRSVEAAANAVQGLKDTTHNFLGKGRISAQPIFHSKYDCSRCPLAVIREELEQLHTSASDSACTLRLYDDSSTAHVYGRQNKSVAVIRKAVEDLLFGSDLEVWDPYFDTSSSEKAFKRINDDDSIHIRPDRRRRVLRVWGNREKAERQVTRLLKHVQAERHTIRMEDDLMPALIKGGLKSLHDEFGVSKILLDVRSQTLTVLGDIKTEVDARLQTLTPTAASSRKPRGCCLCFAEAVKPVELDCEHIYCSACLQLLLCPVPGLDFVTPTCVAEAGDQPNSPCLSEIPISLILPHLTNDNQEQLFESSLLSFVRSHSEYRFCPSGCPVIYRISFPGTIFACPECYLDLCASCAVPVHPGLTCETLQENASQ</sequence>
<dbReference type="InterPro" id="IPR036855">
    <property type="entry name" value="Znf_CCCH_sf"/>
</dbReference>
<feature type="zinc finger region" description="C3H1-type" evidence="8">
    <location>
        <begin position="113"/>
        <end position="140"/>
    </location>
</feature>
<feature type="compositionally biased region" description="Low complexity" evidence="9">
    <location>
        <begin position="86"/>
        <end position="107"/>
    </location>
</feature>
<dbReference type="SMART" id="SM00360">
    <property type="entry name" value="RRM"/>
    <property type="match status" value="2"/>
</dbReference>
<evidence type="ECO:0000256" key="2">
    <source>
        <dbReference type="ARBA" id="ARBA00022728"/>
    </source>
</evidence>
<dbReference type="SUPFAM" id="SSF54928">
    <property type="entry name" value="RNA-binding domain, RBD"/>
    <property type="match status" value="2"/>
</dbReference>
<evidence type="ECO:0000256" key="9">
    <source>
        <dbReference type="SAM" id="MobiDB-lite"/>
    </source>
</evidence>
<dbReference type="Proteomes" id="UP001215598">
    <property type="component" value="Unassembled WGS sequence"/>
</dbReference>
<feature type="domain" description="C3H1-type" evidence="10">
    <location>
        <begin position="354"/>
        <end position="381"/>
    </location>
</feature>
<dbReference type="GO" id="GO:0005681">
    <property type="term" value="C:spliceosomal complex"/>
    <property type="evidence" value="ECO:0007669"/>
    <property type="project" value="UniProtKB-KW"/>
</dbReference>
<dbReference type="PANTHER" id="PTHR13119:SF12">
    <property type="entry name" value="PROTEIN SUPPRESSOR OF SABLE"/>
    <property type="match status" value="1"/>
</dbReference>
<keyword evidence="12" id="KW-1185">Reference proteome</keyword>
<keyword evidence="5" id="KW-0833">Ubl conjugation pathway</keyword>
<dbReference type="Gene3D" id="3.30.70.330">
    <property type="match status" value="2"/>
</dbReference>
<dbReference type="AlphaFoldDB" id="A0AAD7NHD6"/>
<feature type="region of interest" description="Disordered" evidence="9">
    <location>
        <begin position="563"/>
        <end position="594"/>
    </location>
</feature>
<dbReference type="EMBL" id="JARKIB010000037">
    <property type="protein sequence ID" value="KAJ7760435.1"/>
    <property type="molecule type" value="Genomic_DNA"/>
</dbReference>
<evidence type="ECO:0000256" key="3">
    <source>
        <dbReference type="ARBA" id="ARBA00022737"/>
    </source>
</evidence>
<feature type="zinc finger region" description="C3H1-type" evidence="8">
    <location>
        <begin position="245"/>
        <end position="267"/>
    </location>
</feature>
<feature type="zinc finger region" description="C3H1-type" evidence="8">
    <location>
        <begin position="602"/>
        <end position="629"/>
    </location>
</feature>
<feature type="domain" description="C3H1-type" evidence="10">
    <location>
        <begin position="413"/>
        <end position="438"/>
    </location>
</feature>
<comment type="caution">
    <text evidence="11">The sequence shown here is derived from an EMBL/GenBank/DDBJ whole genome shotgun (WGS) entry which is preliminary data.</text>
</comment>
<dbReference type="SMART" id="SM00356">
    <property type="entry name" value="ZnF_C3H1"/>
    <property type="match status" value="6"/>
</dbReference>
<evidence type="ECO:0000256" key="6">
    <source>
        <dbReference type="ARBA" id="ARBA00022833"/>
    </source>
</evidence>
<keyword evidence="2" id="KW-0507">mRNA processing</keyword>